<dbReference type="Proteomes" id="UP001164746">
    <property type="component" value="Chromosome 4"/>
</dbReference>
<dbReference type="InterPro" id="IPR005123">
    <property type="entry name" value="Oxoglu/Fe-dep_dioxygenase_dom"/>
</dbReference>
<sequence length="323" mass="37468">MSVPKINKIKKHLDPGNRYTVMLFVTFIGVTSLRKCCFIYHDVNKELHNDFARIDTVMMDKFLVNKRKLESADDFDENHHTKKYKQEANDYEALSIKTLIIRPLKWRDLRAENLDCDYGILFSKVNADRILCQCERMLNYNEGQLAKVKIFGKWHDIPRKQVAHGDPGLSYTFSNNTVPARPWTPFLDDIRDAVSDVTGHSFDFVLINRYKNGCDHMGEHRDDEKDLVHGYPIASLSLGQPRDFIFKHADSRGKKAKRSIEPLKLLLEHGSLLLMKHPTNTYWYHALPQRKRLLGVRINMTFRQMVPASNSGNKTTKPKAELP</sequence>
<protein>
    <submittedName>
        <fullName evidence="3">ALKB2-like protein</fullName>
    </submittedName>
</protein>
<evidence type="ECO:0000313" key="4">
    <source>
        <dbReference type="Proteomes" id="UP001164746"/>
    </source>
</evidence>
<dbReference type="EMBL" id="CP111015">
    <property type="protein sequence ID" value="WAR02583.1"/>
    <property type="molecule type" value="Genomic_DNA"/>
</dbReference>
<evidence type="ECO:0000313" key="3">
    <source>
        <dbReference type="EMBL" id="WAR02583.1"/>
    </source>
</evidence>
<comment type="cofactor">
    <cofactor evidence="1">
        <name>Fe(2+)</name>
        <dbReference type="ChEBI" id="CHEBI:29033"/>
    </cofactor>
</comment>
<name>A0ABY7DXY7_MYAAR</name>
<proteinExistence type="predicted"/>
<dbReference type="Pfam" id="PF13532">
    <property type="entry name" value="2OG-FeII_Oxy_2"/>
    <property type="match status" value="1"/>
</dbReference>
<dbReference type="PANTHER" id="PTHR31573:SF1">
    <property type="entry name" value="DNA OXIDATIVE DEMETHYLASE ALKBH2"/>
    <property type="match status" value="1"/>
</dbReference>
<keyword evidence="4" id="KW-1185">Reference proteome</keyword>
<dbReference type="PANTHER" id="PTHR31573">
    <property type="entry name" value="ALPHA-KETOGLUTARATE-DEPENDENT DIOXYGENASE ALKB HOMOLOG 2"/>
    <property type="match status" value="1"/>
</dbReference>
<accession>A0ABY7DXY7</accession>
<dbReference type="InterPro" id="IPR027450">
    <property type="entry name" value="AlkB-like"/>
</dbReference>
<dbReference type="Gene3D" id="2.60.120.590">
    <property type="entry name" value="Alpha-ketoglutarate-dependent dioxygenase AlkB-like"/>
    <property type="match status" value="1"/>
</dbReference>
<evidence type="ECO:0000259" key="2">
    <source>
        <dbReference type="PROSITE" id="PS51471"/>
    </source>
</evidence>
<feature type="domain" description="Fe2OG dioxygenase" evidence="2">
    <location>
        <begin position="201"/>
        <end position="306"/>
    </location>
</feature>
<evidence type="ECO:0000256" key="1">
    <source>
        <dbReference type="ARBA" id="ARBA00001954"/>
    </source>
</evidence>
<dbReference type="SUPFAM" id="SSF51197">
    <property type="entry name" value="Clavaminate synthase-like"/>
    <property type="match status" value="1"/>
</dbReference>
<dbReference type="PROSITE" id="PS51471">
    <property type="entry name" value="FE2OG_OXY"/>
    <property type="match status" value="1"/>
</dbReference>
<dbReference type="InterPro" id="IPR032852">
    <property type="entry name" value="ALKBH2"/>
</dbReference>
<dbReference type="InterPro" id="IPR037151">
    <property type="entry name" value="AlkB-like_sf"/>
</dbReference>
<reference evidence="3" key="1">
    <citation type="submission" date="2022-11" db="EMBL/GenBank/DDBJ databases">
        <title>Centuries of genome instability and evolution in soft-shell clam transmissible cancer (bioRxiv).</title>
        <authorList>
            <person name="Hart S.F.M."/>
            <person name="Yonemitsu M.A."/>
            <person name="Giersch R.M."/>
            <person name="Beal B.F."/>
            <person name="Arriagada G."/>
            <person name="Davis B.W."/>
            <person name="Ostrander E.A."/>
            <person name="Goff S.P."/>
            <person name="Metzger M.J."/>
        </authorList>
    </citation>
    <scope>NUCLEOTIDE SEQUENCE</scope>
    <source>
        <strain evidence="3">MELC-2E11</strain>
        <tissue evidence="3">Siphon/mantle</tissue>
    </source>
</reference>
<organism evidence="3 4">
    <name type="scientific">Mya arenaria</name>
    <name type="common">Soft-shell clam</name>
    <dbReference type="NCBI Taxonomy" id="6604"/>
    <lineage>
        <taxon>Eukaryota</taxon>
        <taxon>Metazoa</taxon>
        <taxon>Spiralia</taxon>
        <taxon>Lophotrochozoa</taxon>
        <taxon>Mollusca</taxon>
        <taxon>Bivalvia</taxon>
        <taxon>Autobranchia</taxon>
        <taxon>Heteroconchia</taxon>
        <taxon>Euheterodonta</taxon>
        <taxon>Imparidentia</taxon>
        <taxon>Neoheterodontei</taxon>
        <taxon>Myida</taxon>
        <taxon>Myoidea</taxon>
        <taxon>Myidae</taxon>
        <taxon>Mya</taxon>
    </lineage>
</organism>
<gene>
    <name evidence="3" type="ORF">MAR_009141</name>
</gene>